<name>A0A250DFJ5_9BURK</name>
<reference evidence="2 3" key="1">
    <citation type="submission" date="2017-09" db="EMBL/GenBank/DDBJ databases">
        <title>The diverse metabolic capabilities of V. boronicumulans make it an excellent choice for continued studies on novel biodegradation.</title>
        <authorList>
            <person name="Sun S."/>
        </authorList>
    </citation>
    <scope>NUCLEOTIDE SEQUENCE [LARGE SCALE GENOMIC DNA]</scope>
    <source>
        <strain evidence="2 3">J1</strain>
    </source>
</reference>
<dbReference type="EMBL" id="CP023284">
    <property type="protein sequence ID" value="ATA53137.1"/>
    <property type="molecule type" value="Genomic_DNA"/>
</dbReference>
<dbReference type="Proteomes" id="UP000217154">
    <property type="component" value="Chromosome"/>
</dbReference>
<dbReference type="RefSeq" id="WP_095744013.1">
    <property type="nucleotide sequence ID" value="NZ_CP023284.1"/>
</dbReference>
<feature type="compositionally biased region" description="Low complexity" evidence="1">
    <location>
        <begin position="81"/>
        <end position="98"/>
    </location>
</feature>
<evidence type="ECO:0000313" key="2">
    <source>
        <dbReference type="EMBL" id="ATA53137.1"/>
    </source>
</evidence>
<protein>
    <submittedName>
        <fullName evidence="2">Uncharacterized protein</fullName>
    </submittedName>
</protein>
<proteinExistence type="predicted"/>
<evidence type="ECO:0000313" key="3">
    <source>
        <dbReference type="Proteomes" id="UP000217154"/>
    </source>
</evidence>
<dbReference type="AlphaFoldDB" id="A0A250DFJ5"/>
<gene>
    <name evidence="2" type="ORF">CKY39_07875</name>
</gene>
<evidence type="ECO:0000256" key="1">
    <source>
        <dbReference type="SAM" id="MobiDB-lite"/>
    </source>
</evidence>
<feature type="region of interest" description="Disordered" evidence="1">
    <location>
        <begin position="71"/>
        <end position="98"/>
    </location>
</feature>
<organism evidence="2 3">
    <name type="scientific">Variovorax boronicumulans</name>
    <dbReference type="NCBI Taxonomy" id="436515"/>
    <lineage>
        <taxon>Bacteria</taxon>
        <taxon>Pseudomonadati</taxon>
        <taxon>Pseudomonadota</taxon>
        <taxon>Betaproteobacteria</taxon>
        <taxon>Burkholderiales</taxon>
        <taxon>Comamonadaceae</taxon>
        <taxon>Variovorax</taxon>
    </lineage>
</organism>
<sequence length="98" mass="10466">MNDRPTNVEFVVDLMEYSAYGALIQAFVIHALDRYARRVAAATPEELDTGLVSGRAWHGCAVEVQRKLAQRLGEEDVGRPGASSAESDPGDSSSASGN</sequence>
<accession>A0A250DFJ5</accession>
<dbReference type="KEGG" id="vbo:CKY39_07875"/>